<dbReference type="InterPro" id="IPR036388">
    <property type="entry name" value="WH-like_DNA-bd_sf"/>
</dbReference>
<evidence type="ECO:0000256" key="3">
    <source>
        <dbReference type="ARBA" id="ARBA00023125"/>
    </source>
</evidence>
<keyword evidence="4" id="KW-0804">Transcription</keyword>
<evidence type="ECO:0000259" key="6">
    <source>
        <dbReference type="PROSITE" id="PS51755"/>
    </source>
</evidence>
<dbReference type="SUPFAM" id="SSF46894">
    <property type="entry name" value="C-terminal effector domain of the bipartite response regulators"/>
    <property type="match status" value="1"/>
</dbReference>
<comment type="caution">
    <text evidence="7">The sequence shown here is derived from an EMBL/GenBank/DDBJ whole genome shotgun (WGS) entry which is preliminary data.</text>
</comment>
<keyword evidence="2" id="KW-0805">Transcription regulation</keyword>
<dbReference type="Proteomes" id="UP001165368">
    <property type="component" value="Unassembled WGS sequence"/>
</dbReference>
<accession>A0ABS9L1T2</accession>
<evidence type="ECO:0000256" key="2">
    <source>
        <dbReference type="ARBA" id="ARBA00023015"/>
    </source>
</evidence>
<reference evidence="7" key="1">
    <citation type="submission" date="2022-01" db="EMBL/GenBank/DDBJ databases">
        <authorList>
            <person name="Jo J.-H."/>
            <person name="Im W.-T."/>
        </authorList>
    </citation>
    <scope>NUCLEOTIDE SEQUENCE</scope>
    <source>
        <strain evidence="7">I2-34</strain>
    </source>
</reference>
<dbReference type="Gene3D" id="1.25.40.10">
    <property type="entry name" value="Tetratricopeptide repeat domain"/>
    <property type="match status" value="1"/>
</dbReference>
<dbReference type="PROSITE" id="PS51755">
    <property type="entry name" value="OMPR_PHOB"/>
    <property type="match status" value="1"/>
</dbReference>
<dbReference type="Pfam" id="PF00486">
    <property type="entry name" value="Trans_reg_C"/>
    <property type="match status" value="1"/>
</dbReference>
<feature type="domain" description="OmpR/PhoB-type" evidence="6">
    <location>
        <begin position="1"/>
        <end position="107"/>
    </location>
</feature>
<keyword evidence="3 5" id="KW-0238">DNA-binding</keyword>
<dbReference type="InterPro" id="IPR051677">
    <property type="entry name" value="AfsR-DnrI-RedD_regulator"/>
</dbReference>
<evidence type="ECO:0000256" key="4">
    <source>
        <dbReference type="ARBA" id="ARBA00023163"/>
    </source>
</evidence>
<dbReference type="PANTHER" id="PTHR35807">
    <property type="entry name" value="TRANSCRIPTIONAL REGULATOR REDD-RELATED"/>
    <property type="match status" value="1"/>
</dbReference>
<dbReference type="InterPro" id="IPR011990">
    <property type="entry name" value="TPR-like_helical_dom_sf"/>
</dbReference>
<evidence type="ECO:0000256" key="1">
    <source>
        <dbReference type="ARBA" id="ARBA00005820"/>
    </source>
</evidence>
<sequence length="315" mass="34087">MEQMHGQCLSISVQVIGHLRISRGDTVLTASSLGGPKPRQILEILLLRLGTAVSKDQLVELLWGGKAPGEALGTLESYVSVLRRHLQPGHAKSGPLRTANSGYLLERDLVDLDLDRFDGLLRDAELAAPAAAYPKLTEALDLAAEPLLGDELTPEWAAEARDRHTARVAQARVLAAEAATMLSNPDDAVRWAEQAIDMEPLNERAWSALVTGLEQAGRYAEGIRSYDKCRRLLDREMGCTPGPALRAAHARLLKATAADDSDLSEVLSALLLLSDSLRGDRHDSEVPARLRRPGKHVEAAGQVVDSFLRRALASA</sequence>
<dbReference type="EMBL" id="JAKLTQ010000001">
    <property type="protein sequence ID" value="MCG2620611.1"/>
    <property type="molecule type" value="Genomic_DNA"/>
</dbReference>
<comment type="similarity">
    <text evidence="1">Belongs to the AfsR/DnrI/RedD regulatory family.</text>
</comment>
<gene>
    <name evidence="7" type="ORF">LVY72_01655</name>
</gene>
<name>A0ABS9L1T2_9MICC</name>
<dbReference type="PANTHER" id="PTHR35807:SF1">
    <property type="entry name" value="TRANSCRIPTIONAL REGULATOR REDD"/>
    <property type="match status" value="1"/>
</dbReference>
<dbReference type="SMART" id="SM00862">
    <property type="entry name" value="Trans_reg_C"/>
    <property type="match status" value="1"/>
</dbReference>
<organism evidence="7 8">
    <name type="scientific">Arthrobacter hankyongi</name>
    <dbReference type="NCBI Taxonomy" id="2904801"/>
    <lineage>
        <taxon>Bacteria</taxon>
        <taxon>Bacillati</taxon>
        <taxon>Actinomycetota</taxon>
        <taxon>Actinomycetes</taxon>
        <taxon>Micrococcales</taxon>
        <taxon>Micrococcaceae</taxon>
        <taxon>Arthrobacter</taxon>
    </lineage>
</organism>
<protein>
    <submittedName>
        <fullName evidence="7">Winged helix-turn-helix domain-containing protein</fullName>
    </submittedName>
</protein>
<evidence type="ECO:0000313" key="7">
    <source>
        <dbReference type="EMBL" id="MCG2620611.1"/>
    </source>
</evidence>
<keyword evidence="8" id="KW-1185">Reference proteome</keyword>
<dbReference type="Pfam" id="PF03704">
    <property type="entry name" value="BTAD"/>
    <property type="match status" value="1"/>
</dbReference>
<dbReference type="SUPFAM" id="SSF48452">
    <property type="entry name" value="TPR-like"/>
    <property type="match status" value="1"/>
</dbReference>
<dbReference type="InterPro" id="IPR001867">
    <property type="entry name" value="OmpR/PhoB-type_DNA-bd"/>
</dbReference>
<feature type="DNA-binding region" description="OmpR/PhoB-type" evidence="5">
    <location>
        <begin position="1"/>
        <end position="107"/>
    </location>
</feature>
<dbReference type="Gene3D" id="1.10.10.10">
    <property type="entry name" value="Winged helix-like DNA-binding domain superfamily/Winged helix DNA-binding domain"/>
    <property type="match status" value="1"/>
</dbReference>
<dbReference type="SMART" id="SM01043">
    <property type="entry name" value="BTAD"/>
    <property type="match status" value="1"/>
</dbReference>
<evidence type="ECO:0000313" key="8">
    <source>
        <dbReference type="Proteomes" id="UP001165368"/>
    </source>
</evidence>
<dbReference type="InterPro" id="IPR005158">
    <property type="entry name" value="BTAD"/>
</dbReference>
<dbReference type="RefSeq" id="WP_237817708.1">
    <property type="nucleotide sequence ID" value="NZ_JAKLTQ010000001.1"/>
</dbReference>
<proteinExistence type="inferred from homology"/>
<dbReference type="InterPro" id="IPR016032">
    <property type="entry name" value="Sig_transdc_resp-reg_C-effctor"/>
</dbReference>
<evidence type="ECO:0000256" key="5">
    <source>
        <dbReference type="PROSITE-ProRule" id="PRU01091"/>
    </source>
</evidence>